<dbReference type="AlphaFoldDB" id="A0A8T3BFQ5"/>
<protein>
    <submittedName>
        <fullName evidence="1">Uncharacterized protein</fullName>
    </submittedName>
</protein>
<gene>
    <name evidence="1" type="ORF">KFK09_011849</name>
</gene>
<comment type="caution">
    <text evidence="1">The sequence shown here is derived from an EMBL/GenBank/DDBJ whole genome shotgun (WGS) entry which is preliminary data.</text>
</comment>
<evidence type="ECO:0000313" key="2">
    <source>
        <dbReference type="Proteomes" id="UP000829196"/>
    </source>
</evidence>
<organism evidence="1 2">
    <name type="scientific">Dendrobium nobile</name>
    <name type="common">Orchid</name>
    <dbReference type="NCBI Taxonomy" id="94219"/>
    <lineage>
        <taxon>Eukaryota</taxon>
        <taxon>Viridiplantae</taxon>
        <taxon>Streptophyta</taxon>
        <taxon>Embryophyta</taxon>
        <taxon>Tracheophyta</taxon>
        <taxon>Spermatophyta</taxon>
        <taxon>Magnoliopsida</taxon>
        <taxon>Liliopsida</taxon>
        <taxon>Asparagales</taxon>
        <taxon>Orchidaceae</taxon>
        <taxon>Epidendroideae</taxon>
        <taxon>Malaxideae</taxon>
        <taxon>Dendrobiinae</taxon>
        <taxon>Dendrobium</taxon>
    </lineage>
</organism>
<sequence length="56" mass="6985">MMSCTEWWVDYFPLQEKCPLPREFSMELFYQKFQRILLLIIEPDQIFGRFFIKKCT</sequence>
<accession>A0A8T3BFQ5</accession>
<reference evidence="1" key="1">
    <citation type="journal article" date="2022" name="Front. Genet.">
        <title>Chromosome-Scale Assembly of the Dendrobium nobile Genome Provides Insights Into the Molecular Mechanism of the Biosynthesis of the Medicinal Active Ingredient of Dendrobium.</title>
        <authorList>
            <person name="Xu Q."/>
            <person name="Niu S.-C."/>
            <person name="Li K.-L."/>
            <person name="Zheng P.-J."/>
            <person name="Zhang X.-J."/>
            <person name="Jia Y."/>
            <person name="Liu Y."/>
            <person name="Niu Y.-X."/>
            <person name="Yu L.-H."/>
            <person name="Chen D.-F."/>
            <person name="Zhang G.-Q."/>
        </authorList>
    </citation>
    <scope>NUCLEOTIDE SEQUENCE</scope>
    <source>
        <tissue evidence="1">Leaf</tissue>
    </source>
</reference>
<keyword evidence="2" id="KW-1185">Reference proteome</keyword>
<proteinExistence type="predicted"/>
<evidence type="ECO:0000313" key="1">
    <source>
        <dbReference type="EMBL" id="KAI0511224.1"/>
    </source>
</evidence>
<dbReference type="EMBL" id="JAGYWB010000009">
    <property type="protein sequence ID" value="KAI0511224.1"/>
    <property type="molecule type" value="Genomic_DNA"/>
</dbReference>
<dbReference type="Proteomes" id="UP000829196">
    <property type="component" value="Unassembled WGS sequence"/>
</dbReference>
<name>A0A8T3BFQ5_DENNO</name>